<name>A0A5B9QVW2_9BACT</name>
<organism evidence="3 4">
    <name type="scientific">Roseimaritima ulvae</name>
    <dbReference type="NCBI Taxonomy" id="980254"/>
    <lineage>
        <taxon>Bacteria</taxon>
        <taxon>Pseudomonadati</taxon>
        <taxon>Planctomycetota</taxon>
        <taxon>Planctomycetia</taxon>
        <taxon>Pirellulales</taxon>
        <taxon>Pirellulaceae</taxon>
        <taxon>Roseimaritima</taxon>
    </lineage>
</organism>
<feature type="transmembrane region" description="Helical" evidence="2">
    <location>
        <begin position="300"/>
        <end position="323"/>
    </location>
</feature>
<feature type="compositionally biased region" description="Polar residues" evidence="1">
    <location>
        <begin position="642"/>
        <end position="655"/>
    </location>
</feature>
<evidence type="ECO:0000313" key="3">
    <source>
        <dbReference type="EMBL" id="QEG38151.1"/>
    </source>
</evidence>
<dbReference type="KEGG" id="rul:UC8_01040"/>
<protein>
    <submittedName>
        <fullName evidence="3">Uncharacterized protein</fullName>
    </submittedName>
</protein>
<accession>A0A5B9QVW2</accession>
<keyword evidence="4" id="KW-1185">Reference proteome</keyword>
<dbReference type="Proteomes" id="UP000325286">
    <property type="component" value="Chromosome"/>
</dbReference>
<evidence type="ECO:0000256" key="1">
    <source>
        <dbReference type="SAM" id="MobiDB-lite"/>
    </source>
</evidence>
<reference evidence="3 4" key="1">
    <citation type="submission" date="2019-08" db="EMBL/GenBank/DDBJ databases">
        <title>Deep-cultivation of Planctomycetes and their phenomic and genomic characterization uncovers novel biology.</title>
        <authorList>
            <person name="Wiegand S."/>
            <person name="Jogler M."/>
            <person name="Boedeker C."/>
            <person name="Pinto D."/>
            <person name="Vollmers J."/>
            <person name="Rivas-Marin E."/>
            <person name="Kohn T."/>
            <person name="Peeters S.H."/>
            <person name="Heuer A."/>
            <person name="Rast P."/>
            <person name="Oberbeckmann S."/>
            <person name="Bunk B."/>
            <person name="Jeske O."/>
            <person name="Meyerdierks A."/>
            <person name="Storesund J.E."/>
            <person name="Kallscheuer N."/>
            <person name="Luecker S."/>
            <person name="Lage O.M."/>
            <person name="Pohl T."/>
            <person name="Merkel B.J."/>
            <person name="Hornburger P."/>
            <person name="Mueller R.-W."/>
            <person name="Bruemmer F."/>
            <person name="Labrenz M."/>
            <person name="Spormann A.M."/>
            <person name="Op den Camp H."/>
            <person name="Overmann J."/>
            <person name="Amann R."/>
            <person name="Jetten M.S.M."/>
            <person name="Mascher T."/>
            <person name="Medema M.H."/>
            <person name="Devos D.P."/>
            <person name="Kaster A.-K."/>
            <person name="Ovreas L."/>
            <person name="Rohde M."/>
            <person name="Galperin M.Y."/>
            <person name="Jogler C."/>
        </authorList>
    </citation>
    <scope>NUCLEOTIDE SEQUENCE [LARGE SCALE GENOMIC DNA]</scope>
    <source>
        <strain evidence="3 4">UC8</strain>
    </source>
</reference>
<feature type="transmembrane region" description="Helical" evidence="2">
    <location>
        <begin position="95"/>
        <end position="118"/>
    </location>
</feature>
<evidence type="ECO:0000313" key="4">
    <source>
        <dbReference type="Proteomes" id="UP000325286"/>
    </source>
</evidence>
<feature type="transmembrane region" description="Helical" evidence="2">
    <location>
        <begin position="207"/>
        <end position="230"/>
    </location>
</feature>
<feature type="region of interest" description="Disordered" evidence="1">
    <location>
        <begin position="629"/>
        <end position="665"/>
    </location>
</feature>
<dbReference type="AlphaFoldDB" id="A0A5B9QVW2"/>
<proteinExistence type="predicted"/>
<dbReference type="EMBL" id="CP042914">
    <property type="protein sequence ID" value="QEG38151.1"/>
    <property type="molecule type" value="Genomic_DNA"/>
</dbReference>
<evidence type="ECO:0000256" key="2">
    <source>
        <dbReference type="SAM" id="Phobius"/>
    </source>
</evidence>
<gene>
    <name evidence="3" type="ORF">UC8_01040</name>
</gene>
<sequence>MALLALVACQPIGGDGLWWQMSRGRAVWQGQLQPSASLLALESGREADWLGGLPLYAVYQVLGSSGGMLCRIALCAVAVLWLWKSWRGRRWASPLHLILVGLTAIALSSSLGLQPVFYDLLGVAVLPLWLLHRLAAPRPRESAEEPAADESTPAPAPPALSSRITLVAVGLGFVLWSNLATGIALGALLCLVGILEAWRRQTLSRTSAVMLVTAIVLGGSCNPRGVFAWIDSLQTLLPFLQNPAYVLAGTTWGSMLQNDWGWQEFYFLVLTAAWISDLFVNRTANNQAATNQAASVGDLLAFAIVQWFAWAALQNLPLAMLWMTANLVSRWRQPSVWPTATRLAVPTIVLLAAGWGSGLWGGFGWGIEQRQDYRLLRNGLQQTHPHGTAFADQTRSAAMLAWLLPDLPAPLADQPPMQLQDIPLRAVRRGRLERHHQLLSDLKRNRLMRYWRTDGSAGGYWLTFAERNTTLLCVSNTNFELIRGLEETAWKPLSLDSPVLPFAIAGDEAYVQQLIQILQNQETIEHRYWQYEPARSSGSEFDRDRLGLTMQPVTAEAIWEQAEVFRAMDLHYAALRVLVVGRERFPNDPALQDAFGQCQRELADQERIDAGAASWFRFLAAAAATSPEQRVPQDLPVPQAPPLQNLQTEGTSNAWQGPEPPPSRAVEIPAAAEPLRVLVDAYLEGGAPAMLEAGSRLAYDDAPPEVLYGCLCAAIESGQYELADQLLVRLRTHTLTSPLRELVPAREIEYRPERFN</sequence>
<keyword evidence="2" id="KW-1133">Transmembrane helix</keyword>
<feature type="transmembrane region" description="Helical" evidence="2">
    <location>
        <begin position="343"/>
        <end position="367"/>
    </location>
</feature>
<keyword evidence="2" id="KW-0472">Membrane</keyword>
<feature type="transmembrane region" description="Helical" evidence="2">
    <location>
        <begin position="57"/>
        <end position="83"/>
    </location>
</feature>
<feature type="transmembrane region" description="Helical" evidence="2">
    <location>
        <begin position="164"/>
        <end position="195"/>
    </location>
</feature>
<keyword evidence="2" id="KW-0812">Transmembrane</keyword>